<dbReference type="InterPro" id="IPR002195">
    <property type="entry name" value="Dihydroorotase_CS"/>
</dbReference>
<keyword evidence="5" id="KW-0378">Hydrolase</keyword>
<dbReference type="RefSeq" id="WP_072725719.1">
    <property type="nucleotide sequence ID" value="NZ_FQXH01000021.1"/>
</dbReference>
<dbReference type="Gene3D" id="3.20.20.140">
    <property type="entry name" value="Metal-dependent hydrolases"/>
    <property type="match status" value="2"/>
</dbReference>
<comment type="function">
    <text evidence="2">Catalyzes the reversible cyclization of carbamoyl aspartate to dihydroorotate.</text>
</comment>
<dbReference type="PROSITE" id="PS00483">
    <property type="entry name" value="DIHYDROOROTASE_2"/>
    <property type="match status" value="1"/>
</dbReference>
<dbReference type="PANTHER" id="PTHR43668">
    <property type="entry name" value="ALLANTOINASE"/>
    <property type="match status" value="1"/>
</dbReference>
<name>A0A1M5SLC5_9FIRM</name>
<dbReference type="GO" id="GO:0046872">
    <property type="term" value="F:metal ion binding"/>
    <property type="evidence" value="ECO:0007669"/>
    <property type="project" value="UniProtKB-KW"/>
</dbReference>
<evidence type="ECO:0000256" key="2">
    <source>
        <dbReference type="ARBA" id="ARBA00002368"/>
    </source>
</evidence>
<dbReference type="STRING" id="1123350.SAMN02744040_01816"/>
<dbReference type="GO" id="GO:0005737">
    <property type="term" value="C:cytoplasm"/>
    <property type="evidence" value="ECO:0007669"/>
    <property type="project" value="TreeGrafter"/>
</dbReference>
<evidence type="ECO:0000256" key="3">
    <source>
        <dbReference type="ARBA" id="ARBA00010286"/>
    </source>
</evidence>
<dbReference type="Pfam" id="PF01979">
    <property type="entry name" value="Amidohydro_1"/>
    <property type="match status" value="1"/>
</dbReference>
<evidence type="ECO:0000256" key="5">
    <source>
        <dbReference type="ARBA" id="ARBA00022801"/>
    </source>
</evidence>
<dbReference type="GO" id="GO:0006145">
    <property type="term" value="P:purine nucleobase catabolic process"/>
    <property type="evidence" value="ECO:0007669"/>
    <property type="project" value="TreeGrafter"/>
</dbReference>
<dbReference type="InterPro" id="IPR050138">
    <property type="entry name" value="DHOase/Allantoinase_Hydrolase"/>
</dbReference>
<feature type="domain" description="Amidohydrolase-related" evidence="7">
    <location>
        <begin position="48"/>
        <end position="377"/>
    </location>
</feature>
<reference evidence="9" key="1">
    <citation type="submission" date="2016-11" db="EMBL/GenBank/DDBJ databases">
        <authorList>
            <person name="Varghese N."/>
            <person name="Submissions S."/>
        </authorList>
    </citation>
    <scope>NUCLEOTIDE SEQUENCE [LARGE SCALE GENOMIC DNA]</scope>
    <source>
        <strain evidence="9">DSM 15285</strain>
    </source>
</reference>
<evidence type="ECO:0000313" key="8">
    <source>
        <dbReference type="EMBL" id="SHH39362.1"/>
    </source>
</evidence>
<dbReference type="InterPro" id="IPR032466">
    <property type="entry name" value="Metal_Hydrolase"/>
</dbReference>
<evidence type="ECO:0000256" key="1">
    <source>
        <dbReference type="ARBA" id="ARBA00001947"/>
    </source>
</evidence>
<evidence type="ECO:0000313" key="9">
    <source>
        <dbReference type="Proteomes" id="UP000242520"/>
    </source>
</evidence>
<proteinExistence type="inferred from homology"/>
<keyword evidence="6" id="KW-0665">Pyrimidine biosynthesis</keyword>
<dbReference type="OrthoDB" id="9765462at2"/>
<keyword evidence="9" id="KW-1185">Reference proteome</keyword>
<dbReference type="Proteomes" id="UP000242520">
    <property type="component" value="Unassembled WGS sequence"/>
</dbReference>
<dbReference type="CDD" id="cd01317">
    <property type="entry name" value="DHOase_IIa"/>
    <property type="match status" value="1"/>
</dbReference>
<dbReference type="GO" id="GO:0004038">
    <property type="term" value="F:allantoinase activity"/>
    <property type="evidence" value="ECO:0007669"/>
    <property type="project" value="TreeGrafter"/>
</dbReference>
<accession>A0A1M5SLC5</accession>
<dbReference type="AlphaFoldDB" id="A0A1M5SLC5"/>
<keyword evidence="4" id="KW-0479">Metal-binding</keyword>
<dbReference type="GO" id="GO:0004151">
    <property type="term" value="F:dihydroorotase activity"/>
    <property type="evidence" value="ECO:0007669"/>
    <property type="project" value="InterPro"/>
</dbReference>
<comment type="similarity">
    <text evidence="3">Belongs to the metallo-dependent hydrolases superfamily. DHOase family. Class I DHOase subfamily.</text>
</comment>
<sequence>MDLLIKNVKIVDATKSIYGDVFIENGIIKEIGIDINKDCQIVDGEGYTLLPSFIDMHTHLREPGYTYKEDLKSGQMAAIKGGYTTLCAMANTNPVCDNKEIIEYVINKSKKLNLCDVIQISSLTENLDGKEIVDIDEMIKYTNLFSDDGKTVFDENIMKEALKLSQNYNFKILTHCDPEVDIVKRDLNLLEGIGGNLHICHISLKETLDLIKEFKNKGLNFTCEVTPHHIFSHDLDYRVNPSIASIQDVNALIQGIKDGYIDVIGTDHAPHSREDKTKGVPGISLIEVAFSMVYKVFKENNISINKLSELMSYNPSKILNLNSGLIKEGYEGNLVLVDLDREYEIDTNEFISKGKNNPFDGIKVYGEVKMTVKRGRIIYDNR</sequence>
<organism evidence="8 9">
    <name type="scientific">Tepidibacter thalassicus DSM 15285</name>
    <dbReference type="NCBI Taxonomy" id="1123350"/>
    <lineage>
        <taxon>Bacteria</taxon>
        <taxon>Bacillati</taxon>
        <taxon>Bacillota</taxon>
        <taxon>Clostridia</taxon>
        <taxon>Peptostreptococcales</taxon>
        <taxon>Peptostreptococcaceae</taxon>
        <taxon>Tepidibacter</taxon>
    </lineage>
</organism>
<dbReference type="PANTHER" id="PTHR43668:SF2">
    <property type="entry name" value="ALLANTOINASE"/>
    <property type="match status" value="1"/>
</dbReference>
<dbReference type="EMBL" id="FQXH01000021">
    <property type="protein sequence ID" value="SHH39362.1"/>
    <property type="molecule type" value="Genomic_DNA"/>
</dbReference>
<protein>
    <submittedName>
        <fullName evidence="8">Dihydroorotase</fullName>
    </submittedName>
</protein>
<evidence type="ECO:0000256" key="4">
    <source>
        <dbReference type="ARBA" id="ARBA00022723"/>
    </source>
</evidence>
<dbReference type="SUPFAM" id="SSF51338">
    <property type="entry name" value="Composite domain of metallo-dependent hydrolases"/>
    <property type="match status" value="1"/>
</dbReference>
<dbReference type="Gene3D" id="2.30.40.10">
    <property type="entry name" value="Urease, subunit C, domain 1"/>
    <property type="match status" value="1"/>
</dbReference>
<dbReference type="InterPro" id="IPR006680">
    <property type="entry name" value="Amidohydro-rel"/>
</dbReference>
<evidence type="ECO:0000256" key="6">
    <source>
        <dbReference type="ARBA" id="ARBA00022975"/>
    </source>
</evidence>
<dbReference type="SUPFAM" id="SSF51556">
    <property type="entry name" value="Metallo-dependent hydrolases"/>
    <property type="match status" value="1"/>
</dbReference>
<evidence type="ECO:0000259" key="7">
    <source>
        <dbReference type="Pfam" id="PF01979"/>
    </source>
</evidence>
<gene>
    <name evidence="8" type="ORF">SAMN02744040_01816</name>
</gene>
<dbReference type="GO" id="GO:0006221">
    <property type="term" value="P:pyrimidine nucleotide biosynthetic process"/>
    <property type="evidence" value="ECO:0007669"/>
    <property type="project" value="UniProtKB-KW"/>
</dbReference>
<dbReference type="InterPro" id="IPR004722">
    <property type="entry name" value="DHOase"/>
</dbReference>
<dbReference type="InterPro" id="IPR011059">
    <property type="entry name" value="Metal-dep_hydrolase_composite"/>
</dbReference>
<comment type="cofactor">
    <cofactor evidence="1">
        <name>Zn(2+)</name>
        <dbReference type="ChEBI" id="CHEBI:29105"/>
    </cofactor>
</comment>